<organism evidence="4 5">
    <name type="scientific">Hornefia porci</name>
    <dbReference type="NCBI Taxonomy" id="2652292"/>
    <lineage>
        <taxon>Bacteria</taxon>
        <taxon>Bacillati</taxon>
        <taxon>Bacillota</taxon>
        <taxon>Clostridia</taxon>
        <taxon>Peptostreptococcales</taxon>
        <taxon>Anaerovoracaceae</taxon>
        <taxon>Hornefia</taxon>
    </lineage>
</organism>
<feature type="compositionally biased region" description="Basic and acidic residues" evidence="1">
    <location>
        <begin position="64"/>
        <end position="81"/>
    </location>
</feature>
<feature type="compositionally biased region" description="Low complexity" evidence="1">
    <location>
        <begin position="37"/>
        <end position="47"/>
    </location>
</feature>
<dbReference type="EMBL" id="MJIE01000001">
    <property type="protein sequence ID" value="OLR56162.1"/>
    <property type="molecule type" value="Genomic_DNA"/>
</dbReference>
<feature type="compositionally biased region" description="Basic and acidic residues" evidence="1">
    <location>
        <begin position="826"/>
        <end position="842"/>
    </location>
</feature>
<dbReference type="Proteomes" id="UP000187404">
    <property type="component" value="Unassembled WGS sequence"/>
</dbReference>
<dbReference type="AlphaFoldDB" id="A0A1Q9JIW4"/>
<feature type="chain" id="PRO_5039361419" evidence="3">
    <location>
        <begin position="30"/>
        <end position="926"/>
    </location>
</feature>
<comment type="caution">
    <text evidence="4">The sequence shown here is derived from an EMBL/GenBank/DDBJ whole genome shotgun (WGS) entry which is preliminary data.</text>
</comment>
<evidence type="ECO:0000313" key="5">
    <source>
        <dbReference type="Proteomes" id="UP000187404"/>
    </source>
</evidence>
<feature type="region of interest" description="Disordered" evidence="1">
    <location>
        <begin position="788"/>
        <end position="870"/>
    </location>
</feature>
<protein>
    <submittedName>
        <fullName evidence="4">Uncharacterized protein</fullName>
    </submittedName>
</protein>
<evidence type="ECO:0000256" key="3">
    <source>
        <dbReference type="SAM" id="SignalP"/>
    </source>
</evidence>
<name>A0A1Q9JIW4_9FIRM</name>
<dbReference type="STRING" id="1261640.BHK98_08840"/>
<gene>
    <name evidence="4" type="ORF">BHK98_08840</name>
</gene>
<keyword evidence="5" id="KW-1185">Reference proteome</keyword>
<feature type="transmembrane region" description="Helical" evidence="2">
    <location>
        <begin position="894"/>
        <end position="915"/>
    </location>
</feature>
<keyword evidence="2" id="KW-0472">Membrane</keyword>
<feature type="signal peptide" evidence="3">
    <location>
        <begin position="1"/>
        <end position="29"/>
    </location>
</feature>
<accession>A0A1Q9JIW4</accession>
<dbReference type="OrthoDB" id="411361at2"/>
<reference evidence="4 5" key="1">
    <citation type="journal article" date="2016" name="Appl. Environ. Microbiol.">
        <title>Function and Phylogeny of Bacterial Butyryl Coenzyme A:Acetate Transferases and Their Diversity in the Proximal Colon of Swine.</title>
        <authorList>
            <person name="Trachsel J."/>
            <person name="Bayles D.O."/>
            <person name="Looft T."/>
            <person name="Levine U.Y."/>
            <person name="Allen H.K."/>
        </authorList>
    </citation>
    <scope>NUCLEOTIDE SEQUENCE [LARGE SCALE GENOMIC DNA]</scope>
    <source>
        <strain evidence="4 5">68-3-10</strain>
    </source>
</reference>
<evidence type="ECO:0000313" key="4">
    <source>
        <dbReference type="EMBL" id="OLR56162.1"/>
    </source>
</evidence>
<evidence type="ECO:0000256" key="1">
    <source>
        <dbReference type="SAM" id="MobiDB-lite"/>
    </source>
</evidence>
<sequence>MRRNNRSKSRKTGIALLAAAMLLSQIVMPGTELFAAEGDGTAGETAGVQTVRESEENSAASGTTEKRESAESGTTKEKAKESGAPPADAAGSEKSEKNETAGSAGEQSRSDRPLSEQKNEEKERRRIVIRAADRQGKPIEQAKILMERSLDARTWSVVSPDAASSGRQYTLDVKDKRENLFVTYRFSVMARGYTPHEGQKFTFQRKNQYFDPAEDADPVEITVRMFSAEATLNAAKDKAIQELLHYREKDGYREAEQEQLRQQIDAGIEKIREAASVGEIDYALKTAKERIDRIKTRTQYENEEARGRIYFRSEDGKTVVRPDKYGMVTLTTVDSGTFHIGRADGTDYANDDNETDWDCTWQYTDPDHGDIAWNVIIGAYGQYQGKFVGSYDASVTLRDTGQKINFKVRVTDGHIDRLRAVIDGEDASGAEIHVMGSEKKKAVIEGRLYGTDRWVSIPAHALKYTPGGSTSVNHATAVFRTWGTKGSITYSLVSRPSVKVRVGIRATVVHPTGIEVTVPKEAYVDDWDGAFDRFVGIREGDRPGEYRVRVYPENASNPSVRWTDLTPDIAEFHEKHAAGIVPRKAGVAKFRVTCVDNPSVSKVVSIRFKYMKPLKTAVSDKSVYYARVGDSPLRLHIITNGEWNSVRGASEQRFHWTYSTGGVAAVKDSVRYDPSSVTIPRWVEHSITILGEGTVYVTGKPYDTTGGCKPVRFKVVVSDDIDRDREAAERVERMINAIGEVTLEKKGQIQGARAAYNALTRTQKGLVDDKVYARLVAAELRLRQLERQQAGGDSPENGGPGGGTQPGTPGGGDSGESTVTPGGGETKPDPTAESGTKADARTPRASVKPAKATLRPAADRRSEKTGQNAASARVFREVEIRKTPKKTVNTVQKLSPMLSMLLLLALAGTFGGGALRRYALYRRERS</sequence>
<keyword evidence="2" id="KW-1133">Transmembrane helix</keyword>
<keyword evidence="2" id="KW-0812">Transmembrane</keyword>
<feature type="compositionally biased region" description="Gly residues" evidence="1">
    <location>
        <begin position="798"/>
        <end position="814"/>
    </location>
</feature>
<evidence type="ECO:0000256" key="2">
    <source>
        <dbReference type="SAM" id="Phobius"/>
    </source>
</evidence>
<keyword evidence="3" id="KW-0732">Signal</keyword>
<proteinExistence type="predicted"/>
<feature type="region of interest" description="Disordered" evidence="1">
    <location>
        <begin position="37"/>
        <end position="132"/>
    </location>
</feature>
<dbReference type="RefSeq" id="WP_075713514.1">
    <property type="nucleotide sequence ID" value="NZ_MJIE01000001.1"/>
</dbReference>
<feature type="compositionally biased region" description="Basic and acidic residues" evidence="1">
    <location>
        <begin position="108"/>
        <end position="132"/>
    </location>
</feature>